<accession>A0A7R8Z6L7</accession>
<protein>
    <recommendedName>
        <fullName evidence="11">RPGR-interacting protein 1 first C2 domain-containing protein</fullName>
    </recommendedName>
</protein>
<keyword evidence="5" id="KW-0966">Cell projection</keyword>
<feature type="coiled-coil region" evidence="6">
    <location>
        <begin position="45"/>
        <end position="72"/>
    </location>
</feature>
<evidence type="ECO:0008006" key="11">
    <source>
        <dbReference type="Google" id="ProtNLM"/>
    </source>
</evidence>
<dbReference type="Pfam" id="PF18111">
    <property type="entry name" value="RPGR1_C"/>
    <property type="match status" value="1"/>
</dbReference>
<evidence type="ECO:0000256" key="1">
    <source>
        <dbReference type="ARBA" id="ARBA00004138"/>
    </source>
</evidence>
<feature type="region of interest" description="Disordered" evidence="7">
    <location>
        <begin position="341"/>
        <end position="362"/>
    </location>
</feature>
<dbReference type="SUPFAM" id="SSF49562">
    <property type="entry name" value="C2 domain (Calcium/lipid-binding domain, CaLB)"/>
    <property type="match status" value="1"/>
</dbReference>
<evidence type="ECO:0000259" key="9">
    <source>
        <dbReference type="Pfam" id="PF18111"/>
    </source>
</evidence>
<evidence type="ECO:0000313" key="10">
    <source>
        <dbReference type="EMBL" id="CAD7198154.1"/>
    </source>
</evidence>
<keyword evidence="4" id="KW-0969">Cilium</keyword>
<feature type="compositionally biased region" description="Basic and acidic residues" evidence="7">
    <location>
        <begin position="668"/>
        <end position="682"/>
    </location>
</feature>
<gene>
    <name evidence="10" type="ORF">TDIB3V08_LOCUS4441</name>
</gene>
<comment type="similarity">
    <text evidence="2">Belongs to the RPGRIP1 family.</text>
</comment>
<dbReference type="Gene3D" id="2.60.40.150">
    <property type="entry name" value="C2 domain"/>
    <property type="match status" value="2"/>
</dbReference>
<dbReference type="PANTHER" id="PTHR14240">
    <property type="entry name" value="RETINITIS PIGMENTOSA GTPASE REGULATOR-INTERACTING PROTEIN"/>
    <property type="match status" value="1"/>
</dbReference>
<dbReference type="Pfam" id="PF11618">
    <property type="entry name" value="C2-C2_1"/>
    <property type="match status" value="1"/>
</dbReference>
<name>A0A7R8Z6L7_TIMDO</name>
<feature type="region of interest" description="Disordered" evidence="7">
    <location>
        <begin position="714"/>
        <end position="736"/>
    </location>
</feature>
<dbReference type="InterPro" id="IPR031139">
    <property type="entry name" value="RPGRIP1_fam"/>
</dbReference>
<feature type="coiled-coil region" evidence="6">
    <location>
        <begin position="482"/>
        <end position="552"/>
    </location>
</feature>
<evidence type="ECO:0000256" key="3">
    <source>
        <dbReference type="ARBA" id="ARBA00023054"/>
    </source>
</evidence>
<feature type="domain" description="RPGRIP1 C-terminal" evidence="9">
    <location>
        <begin position="1382"/>
        <end position="1544"/>
    </location>
</feature>
<evidence type="ECO:0000256" key="7">
    <source>
        <dbReference type="SAM" id="MobiDB-lite"/>
    </source>
</evidence>
<feature type="compositionally biased region" description="Basic and acidic residues" evidence="7">
    <location>
        <begin position="343"/>
        <end position="362"/>
    </location>
</feature>
<sequence>MDEERFKLATKLLRLVAEQKQGLKDVESRRTLELENAFCEQRNRIVELETNNNILEDRVNVLKRQLTEFSNVRALIPAGFRSPSRRIRRGPECGNNGREGGVGATMRLEHTITCSKSPDARERTVLRVGRVWPIEHRDEPWTSLQSNVRQCRNVLWSYSLLLRQVNWGHNGHLSVVGGGAGTTLTGMWLFIILTQLLWLQRPFSCSRWRSRHDLNRDVALHNLNSTLVAPKGHVAGHPCYILRIQDLEAQREQGNTRIAQLEEELVEDQRKKVRENVELIRLNRSLALQAVQVAALEAEKQTLERDREQLQEALRQAITENELIRVQLMDTKNQLTSLGVELQDSHEQQQRSRDLEDELKESQQEKEILKEYNSRLLSLSHAENSQEQLQNQKYEDLQERLSEMQLKLDTLSDSRAVIADQDMCSSPRQQSSPAKETSLFSQVTLFIILIVTTRFIDHMLQGATLAVDKTANVEKMKATHLQSKLEQELSEKTKLMQLLEQLQNHQQEERPTENSAQEKLIREQVRILEDSLKREQEERESLGKKMELEKQEVFKLRQEHHQMLEKLHTLESIMGNTNTLQGVNFCNITFWTNLYLKKHSEQRSMTHICRTTAFSDLTVTMNLLLTNSQTEKTTNDRHTLAFEKTQQMTHDVPSVNFQTVKSNAVEGETSKRREKPSLREQESNQNLQNDLISEAEVYEDQVKISTFKELTGNLTNNTLEDNSPTTEPNTQGLSPILNSSTRYFISDDFLSSDVDKQDPRSKPQEKHERIPSLLQTASVVMSHLHSANSNEHTRKLTLTEPMHFIAQPSNPSYLSLEPSNFMKDKFLKKGRSISEANVQLLNPSASDTDSASLRVLIAAPLEPLAENNPLQENTDVQTRDGCIDQVPPPKDSSHIKIRKFSHENDMKIIPSDHEYLSTHLDDSPVILNDEYHDTMPPSHSEDLDQTIVHSSNEKLSKASHLELARELTRCQELLRMQCNLNAVYKKELVSLGQQLSQRESNEAKMISNMKKIIQSQMCHINKLHKDTLTNSERFTHRLSRNEQSSLAVGQNQGLFEIHIQHLKLYPEFASLWNSEMPGVFLSWVFFDKDVAKTPTNEGLDIDFSHSVVYRVDINHAFFNYLLFEECAVDLQILIDGSWVSVGQGALHFAELLDYPNNKLHLTIPIVGPHENNPHTELGILQCWFRMNCLLDQIKNFKDELKKPTPKVLNPEHYSPSSSLPYKLSQLSESLIPSMPIPEVFTHESPPSEVPILKASLSEDLMPATPKPAARRKKKSPSFRKPSVIKKVHSIVIAPADERISVLEKVPILDETSPINDYHKTTTISAVVHPTPAPRKSTTGLADPPKKSNENRGDEKTATTLIPAILPVAQQDSKVIFKEGPEEDELVIDINYLWLAPLSSPMLDFALKQFYIDYTFLEYFGENMETKSVHRSEIIDNSLHFNYSEIDKSTHGHQHKLLAQMFNKSTSDREECKIRFVVVSEPLDEDSSMQDCGEIGYAALDMVEVLNYDGNWANIDIGVINYNGDMIGTLNINIGGIDTIKKVARELNIPQ</sequence>
<evidence type="ECO:0000256" key="6">
    <source>
        <dbReference type="SAM" id="Coils"/>
    </source>
</evidence>
<feature type="region of interest" description="Disordered" evidence="7">
    <location>
        <begin position="664"/>
        <end position="689"/>
    </location>
</feature>
<organism evidence="10">
    <name type="scientific">Timema douglasi</name>
    <name type="common">Walking stick</name>
    <dbReference type="NCBI Taxonomy" id="61478"/>
    <lineage>
        <taxon>Eukaryota</taxon>
        <taxon>Metazoa</taxon>
        <taxon>Ecdysozoa</taxon>
        <taxon>Arthropoda</taxon>
        <taxon>Hexapoda</taxon>
        <taxon>Insecta</taxon>
        <taxon>Pterygota</taxon>
        <taxon>Neoptera</taxon>
        <taxon>Polyneoptera</taxon>
        <taxon>Phasmatodea</taxon>
        <taxon>Timematodea</taxon>
        <taxon>Timematoidea</taxon>
        <taxon>Timematidae</taxon>
        <taxon>Timema</taxon>
    </lineage>
</organism>
<dbReference type="InterPro" id="IPR021656">
    <property type="entry name" value="C2-C2_1"/>
</dbReference>
<feature type="region of interest" description="Disordered" evidence="7">
    <location>
        <begin position="1257"/>
        <end position="1280"/>
    </location>
</feature>
<dbReference type="GO" id="GO:0005929">
    <property type="term" value="C:cilium"/>
    <property type="evidence" value="ECO:0007669"/>
    <property type="project" value="UniProtKB-SubCell"/>
</dbReference>
<feature type="region of interest" description="Disordered" evidence="7">
    <location>
        <begin position="1326"/>
        <end position="1355"/>
    </location>
</feature>
<evidence type="ECO:0000256" key="4">
    <source>
        <dbReference type="ARBA" id="ARBA00023069"/>
    </source>
</evidence>
<keyword evidence="3 6" id="KW-0175">Coiled coil</keyword>
<dbReference type="EMBL" id="OA566025">
    <property type="protein sequence ID" value="CAD7198154.1"/>
    <property type="molecule type" value="Genomic_DNA"/>
</dbReference>
<feature type="domain" description="RPGR-interacting protein 1 first C2" evidence="8">
    <location>
        <begin position="1048"/>
        <end position="1187"/>
    </location>
</feature>
<feature type="compositionally biased region" description="Basic residues" evidence="7">
    <location>
        <begin position="1268"/>
        <end position="1280"/>
    </location>
</feature>
<evidence type="ECO:0000256" key="2">
    <source>
        <dbReference type="ARBA" id="ARBA00006042"/>
    </source>
</evidence>
<evidence type="ECO:0000259" key="8">
    <source>
        <dbReference type="Pfam" id="PF11618"/>
    </source>
</evidence>
<reference evidence="10" key="1">
    <citation type="submission" date="2020-11" db="EMBL/GenBank/DDBJ databases">
        <authorList>
            <person name="Tran Van P."/>
        </authorList>
    </citation>
    <scope>NUCLEOTIDE SEQUENCE</scope>
</reference>
<comment type="subcellular location">
    <subcellularLocation>
        <location evidence="1">Cell projection</location>
        <location evidence="1">Cilium</location>
    </subcellularLocation>
</comment>
<proteinExistence type="inferred from homology"/>
<evidence type="ECO:0000256" key="5">
    <source>
        <dbReference type="ARBA" id="ARBA00023273"/>
    </source>
</evidence>
<feature type="compositionally biased region" description="Basic and acidic residues" evidence="7">
    <location>
        <begin position="1343"/>
        <end position="1355"/>
    </location>
</feature>
<dbReference type="GO" id="GO:0005856">
    <property type="term" value="C:cytoskeleton"/>
    <property type="evidence" value="ECO:0007669"/>
    <property type="project" value="UniProtKB-ARBA"/>
</dbReference>
<dbReference type="InterPro" id="IPR041091">
    <property type="entry name" value="RPGRIP1_C"/>
</dbReference>
<dbReference type="InterPro" id="IPR035892">
    <property type="entry name" value="C2_domain_sf"/>
</dbReference>